<evidence type="ECO:0000313" key="2">
    <source>
        <dbReference type="EMBL" id="GGR02060.1"/>
    </source>
</evidence>
<dbReference type="AlphaFoldDB" id="A0A918C1F7"/>
<feature type="compositionally biased region" description="Low complexity" evidence="1">
    <location>
        <begin position="14"/>
        <end position="25"/>
    </location>
</feature>
<dbReference type="Pfam" id="PF13826">
    <property type="entry name" value="Monooxy_af470-like"/>
    <property type="match status" value="1"/>
</dbReference>
<reference evidence="2" key="1">
    <citation type="journal article" date="2014" name="Int. J. Syst. Evol. Microbiol.">
        <title>Complete genome sequence of Corynebacterium casei LMG S-19264T (=DSM 44701T), isolated from a smear-ripened cheese.</title>
        <authorList>
            <consortium name="US DOE Joint Genome Institute (JGI-PGF)"/>
            <person name="Walter F."/>
            <person name="Albersmeier A."/>
            <person name="Kalinowski J."/>
            <person name="Ruckert C."/>
        </authorList>
    </citation>
    <scope>NUCLEOTIDE SEQUENCE</scope>
    <source>
        <strain evidence="2">JCM 31311</strain>
    </source>
</reference>
<sequence>MTQETAPLSTPEIAAVPATRTPTARRPLRQRAELSGDFVVFLIGMRINRPLRVRSWLPVVQAMPQMIRELEAHPELGLLGTRFAGLTLIQYWRSQEHLLAYARSRDSVHLPAWQAFNRRAKDSAGDVGIWHETYMVRAGEYENVYVDVPAMGLGRAGTLVNASGSR</sequence>
<proteinExistence type="predicted"/>
<feature type="region of interest" description="Disordered" evidence="1">
    <location>
        <begin position="1"/>
        <end position="27"/>
    </location>
</feature>
<dbReference type="Proteomes" id="UP000603865">
    <property type="component" value="Unassembled WGS sequence"/>
</dbReference>
<evidence type="ECO:0000313" key="3">
    <source>
        <dbReference type="Proteomes" id="UP000603865"/>
    </source>
</evidence>
<reference evidence="2" key="2">
    <citation type="submission" date="2020-09" db="EMBL/GenBank/DDBJ databases">
        <authorList>
            <person name="Sun Q."/>
            <person name="Ohkuma M."/>
        </authorList>
    </citation>
    <scope>NUCLEOTIDE SEQUENCE</scope>
    <source>
        <strain evidence="2">JCM 31311</strain>
    </source>
</reference>
<keyword evidence="3" id="KW-1185">Reference proteome</keyword>
<dbReference type="InterPro" id="IPR025444">
    <property type="entry name" value="Monooxy_af470"/>
</dbReference>
<organism evidence="2 3">
    <name type="scientific">Deinococcus ruber</name>
    <dbReference type="NCBI Taxonomy" id="1848197"/>
    <lineage>
        <taxon>Bacteria</taxon>
        <taxon>Thermotogati</taxon>
        <taxon>Deinococcota</taxon>
        <taxon>Deinococci</taxon>
        <taxon>Deinococcales</taxon>
        <taxon>Deinococcaceae</taxon>
        <taxon>Deinococcus</taxon>
    </lineage>
</organism>
<dbReference type="RefSeq" id="WP_189088790.1">
    <property type="nucleotide sequence ID" value="NZ_BMQL01000005.1"/>
</dbReference>
<dbReference type="EMBL" id="BMQL01000005">
    <property type="protein sequence ID" value="GGR02060.1"/>
    <property type="molecule type" value="Genomic_DNA"/>
</dbReference>
<gene>
    <name evidence="2" type="ORF">GCM10008957_13700</name>
</gene>
<protein>
    <submittedName>
        <fullName evidence="2">Transcriptional regulator</fullName>
    </submittedName>
</protein>
<evidence type="ECO:0000256" key="1">
    <source>
        <dbReference type="SAM" id="MobiDB-lite"/>
    </source>
</evidence>
<accession>A0A918C1F7</accession>
<comment type="caution">
    <text evidence="2">The sequence shown here is derived from an EMBL/GenBank/DDBJ whole genome shotgun (WGS) entry which is preliminary data.</text>
</comment>
<name>A0A918C1F7_9DEIO</name>